<evidence type="ECO:0000256" key="3">
    <source>
        <dbReference type="ARBA" id="ARBA00022989"/>
    </source>
</evidence>
<dbReference type="InterPro" id="IPR003844">
    <property type="entry name" value="UPF0060"/>
</dbReference>
<dbReference type="SUPFAM" id="SSF103481">
    <property type="entry name" value="Multidrug resistance efflux transporter EmrE"/>
    <property type="match status" value="1"/>
</dbReference>
<gene>
    <name evidence="6" type="ORF">OEG84_23955</name>
</gene>
<evidence type="ECO:0000256" key="5">
    <source>
        <dbReference type="HAMAP-Rule" id="MF_00010"/>
    </source>
</evidence>
<feature type="transmembrane region" description="Helical" evidence="5">
    <location>
        <begin position="91"/>
        <end position="112"/>
    </location>
</feature>
<keyword evidence="3 5" id="KW-1133">Transmembrane helix</keyword>
<reference evidence="6" key="1">
    <citation type="submission" date="2022-10" db="EMBL/GenBank/DDBJ databases">
        <title>Hoeflea sp. G2-23, isolated from marine algae.</title>
        <authorList>
            <person name="Kristyanto S."/>
            <person name="Kim J.M."/>
            <person name="Jeon C.O."/>
        </authorList>
    </citation>
    <scope>NUCLEOTIDE SEQUENCE</scope>
    <source>
        <strain evidence="6">G2-23</strain>
    </source>
</reference>
<evidence type="ECO:0000256" key="4">
    <source>
        <dbReference type="ARBA" id="ARBA00023136"/>
    </source>
</evidence>
<dbReference type="NCBIfam" id="NF002586">
    <property type="entry name" value="PRK02237.1"/>
    <property type="match status" value="1"/>
</dbReference>
<feature type="transmembrane region" description="Helical" evidence="5">
    <location>
        <begin position="63"/>
        <end position="79"/>
    </location>
</feature>
<feature type="transmembrane region" description="Helical" evidence="5">
    <location>
        <begin position="34"/>
        <end position="51"/>
    </location>
</feature>
<protein>
    <submittedName>
        <fullName evidence="6">YnfA family protein</fullName>
    </submittedName>
</protein>
<comment type="subcellular location">
    <subcellularLocation>
        <location evidence="5">Cell membrane</location>
        <topology evidence="5">Multi-pass membrane protein</topology>
    </subcellularLocation>
</comment>
<accession>A0ABT3ZFT1</accession>
<proteinExistence type="inferred from homology"/>
<keyword evidence="7" id="KW-1185">Reference proteome</keyword>
<feature type="transmembrane region" description="Helical" evidence="5">
    <location>
        <begin position="7"/>
        <end position="28"/>
    </location>
</feature>
<dbReference type="PANTHER" id="PTHR36116:SF1">
    <property type="entry name" value="UPF0060 MEMBRANE PROTEIN YNFA"/>
    <property type="match status" value="1"/>
</dbReference>
<name>A0ABT3ZFT1_9HYPH</name>
<evidence type="ECO:0000313" key="6">
    <source>
        <dbReference type="EMBL" id="MCY0150670.1"/>
    </source>
</evidence>
<dbReference type="RefSeq" id="WP_267656388.1">
    <property type="nucleotide sequence ID" value="NZ_JAOVZR010000003.1"/>
</dbReference>
<dbReference type="Proteomes" id="UP001073227">
    <property type="component" value="Unassembled WGS sequence"/>
</dbReference>
<keyword evidence="1 5" id="KW-1003">Cell membrane</keyword>
<comment type="caution">
    <text evidence="6">The sequence shown here is derived from an EMBL/GenBank/DDBJ whole genome shotgun (WGS) entry which is preliminary data.</text>
</comment>
<dbReference type="HAMAP" id="MF_00010">
    <property type="entry name" value="UPF0060"/>
    <property type="match status" value="1"/>
</dbReference>
<comment type="similarity">
    <text evidence="5">Belongs to the UPF0060 family.</text>
</comment>
<dbReference type="PANTHER" id="PTHR36116">
    <property type="entry name" value="UPF0060 MEMBRANE PROTEIN YNFA"/>
    <property type="match status" value="1"/>
</dbReference>
<organism evidence="6 7">
    <name type="scientific">Hoeflea algicola</name>
    <dbReference type="NCBI Taxonomy" id="2983763"/>
    <lineage>
        <taxon>Bacteria</taxon>
        <taxon>Pseudomonadati</taxon>
        <taxon>Pseudomonadota</taxon>
        <taxon>Alphaproteobacteria</taxon>
        <taxon>Hyphomicrobiales</taxon>
        <taxon>Rhizobiaceae</taxon>
        <taxon>Hoeflea</taxon>
    </lineage>
</organism>
<keyword evidence="2 5" id="KW-0812">Transmembrane</keyword>
<sequence length="113" mass="11843">MTSFGTLSIYMGAALAEIAGCFAFWAWMRQGASALWLVPGLASLAVFAWLLTLAPSDLAGRAYAAYGGVYIAASLLWLLTVEGRRPDSWDLAGAAICVLGAGVILFAPRTLVS</sequence>
<dbReference type="Pfam" id="PF02694">
    <property type="entry name" value="UPF0060"/>
    <property type="match status" value="1"/>
</dbReference>
<evidence type="ECO:0000256" key="2">
    <source>
        <dbReference type="ARBA" id="ARBA00022692"/>
    </source>
</evidence>
<evidence type="ECO:0000313" key="7">
    <source>
        <dbReference type="Proteomes" id="UP001073227"/>
    </source>
</evidence>
<dbReference type="EMBL" id="JAOVZR010000003">
    <property type="protein sequence ID" value="MCY0150670.1"/>
    <property type="molecule type" value="Genomic_DNA"/>
</dbReference>
<keyword evidence="4 5" id="KW-0472">Membrane</keyword>
<evidence type="ECO:0000256" key="1">
    <source>
        <dbReference type="ARBA" id="ARBA00022475"/>
    </source>
</evidence>
<dbReference type="InterPro" id="IPR037185">
    <property type="entry name" value="EmrE-like"/>
</dbReference>